<accession>A0A5K7ZSC9</accession>
<dbReference type="InterPro" id="IPR036390">
    <property type="entry name" value="WH_DNA-bd_sf"/>
</dbReference>
<name>A0A5K7ZSC9_9BACT</name>
<reference evidence="3 4" key="1">
    <citation type="submission" date="2019-11" db="EMBL/GenBank/DDBJ databases">
        <title>Comparative genomics of hydrocarbon-degrading Desulfosarcina strains.</title>
        <authorList>
            <person name="Watanabe M."/>
            <person name="Kojima H."/>
            <person name="Fukui M."/>
        </authorList>
    </citation>
    <scope>NUCLEOTIDE SEQUENCE [LARGE SCALE GENOMIC DNA]</scope>
    <source>
        <strain evidence="3 4">28bB2T</strain>
    </source>
</reference>
<sequence>MKELTKNLTAISEALSALTAKVEKIAEAFEKEAVQAKPAKKKVAPKASKKKAVPKKKVAAKKKAAPKKAETKAKASESGNMLDTIYELISSGGEGTNVAEIKEKTGFEPRQVNNALYKLKQKGKIDTISRGVYVKKES</sequence>
<dbReference type="KEGG" id="dov:DSCO28_36770"/>
<evidence type="ECO:0000259" key="2">
    <source>
        <dbReference type="Pfam" id="PF08784"/>
    </source>
</evidence>
<protein>
    <recommendedName>
        <fullName evidence="2">Replication protein A C-terminal domain-containing protein</fullName>
    </recommendedName>
</protein>
<gene>
    <name evidence="3" type="ORF">DSCO28_36770</name>
</gene>
<feature type="compositionally biased region" description="Basic residues" evidence="1">
    <location>
        <begin position="38"/>
        <end position="66"/>
    </location>
</feature>
<organism evidence="3 4">
    <name type="scientific">Desulfosarcina ovata subsp. sediminis</name>
    <dbReference type="NCBI Taxonomy" id="885957"/>
    <lineage>
        <taxon>Bacteria</taxon>
        <taxon>Pseudomonadati</taxon>
        <taxon>Thermodesulfobacteriota</taxon>
        <taxon>Desulfobacteria</taxon>
        <taxon>Desulfobacterales</taxon>
        <taxon>Desulfosarcinaceae</taxon>
        <taxon>Desulfosarcina</taxon>
    </lineage>
</organism>
<dbReference type="InterPro" id="IPR036388">
    <property type="entry name" value="WH-like_DNA-bd_sf"/>
</dbReference>
<dbReference type="Proteomes" id="UP000425960">
    <property type="component" value="Chromosome"/>
</dbReference>
<feature type="domain" description="Replication protein A C-terminal" evidence="2">
    <location>
        <begin position="49"/>
        <end position="125"/>
    </location>
</feature>
<dbReference type="InterPro" id="IPR014892">
    <property type="entry name" value="RPA_C"/>
</dbReference>
<dbReference type="SUPFAM" id="SSF46785">
    <property type="entry name" value="Winged helix' DNA-binding domain"/>
    <property type="match status" value="1"/>
</dbReference>
<evidence type="ECO:0000313" key="4">
    <source>
        <dbReference type="Proteomes" id="UP000425960"/>
    </source>
</evidence>
<proteinExistence type="predicted"/>
<evidence type="ECO:0000256" key="1">
    <source>
        <dbReference type="SAM" id="MobiDB-lite"/>
    </source>
</evidence>
<dbReference type="EMBL" id="AP021876">
    <property type="protein sequence ID" value="BBO83111.1"/>
    <property type="molecule type" value="Genomic_DNA"/>
</dbReference>
<feature type="region of interest" description="Disordered" evidence="1">
    <location>
        <begin position="36"/>
        <end position="76"/>
    </location>
</feature>
<evidence type="ECO:0000313" key="3">
    <source>
        <dbReference type="EMBL" id="BBO83111.1"/>
    </source>
</evidence>
<dbReference type="RefSeq" id="WP_155323403.1">
    <property type="nucleotide sequence ID" value="NZ_AP021876.1"/>
</dbReference>
<dbReference type="AlphaFoldDB" id="A0A5K7ZSC9"/>
<dbReference type="Gene3D" id="1.10.10.10">
    <property type="entry name" value="Winged helix-like DNA-binding domain superfamily/Winged helix DNA-binding domain"/>
    <property type="match status" value="1"/>
</dbReference>
<dbReference type="Pfam" id="PF08784">
    <property type="entry name" value="RPA_C"/>
    <property type="match status" value="1"/>
</dbReference>